<dbReference type="RefSeq" id="WP_241560379.1">
    <property type="nucleotide sequence ID" value="NZ_QGDV01000024.1"/>
</dbReference>
<reference evidence="1 2" key="1">
    <citation type="submission" date="2018-03" db="EMBL/GenBank/DDBJ databases">
        <title>Genomic Encyclopedia of Type Strains, Phase III (KMG-III): the genomes of soil and plant-associated and newly described type strains.</title>
        <authorList>
            <person name="Whitman W."/>
        </authorList>
    </citation>
    <scope>NUCLEOTIDE SEQUENCE [LARGE SCALE GENOMIC DNA]</scope>
    <source>
        <strain evidence="1 2">VKM Ac-1602</strain>
    </source>
</reference>
<comment type="caution">
    <text evidence="1">The sequence shown here is derived from an EMBL/GenBank/DDBJ whole genome shotgun (WGS) entry which is preliminary data.</text>
</comment>
<name>A0ABX5LBA8_9MICO</name>
<accession>A0ABX5LBA8</accession>
<dbReference type="InterPro" id="IPR024524">
    <property type="entry name" value="DUF3800"/>
</dbReference>
<proteinExistence type="predicted"/>
<dbReference type="EMBL" id="QGDV01000024">
    <property type="protein sequence ID" value="PWJ60807.1"/>
    <property type="molecule type" value="Genomic_DNA"/>
</dbReference>
<sequence>MLTAYLDESYTDERYYVAAFIIDDADLPALNAARARMSTFIEGFGVDSDTELHAHSLMTGRDGFEPIARQVRARIRIYQQWMTELAALPAHVVVRGVDISRLNARYKYPDPPHQVALQHTLEATDRCARQHGKQVRIVADVVPGQVAHAENMVRYQHVGTPGYRSSKLTAVVPPLVFEDSARFPGLQAADAIAYIYRRLDAHVETDNRVGSAVDRLWSTLRDLVYEVWRWDP</sequence>
<evidence type="ECO:0000313" key="1">
    <source>
        <dbReference type="EMBL" id="PWJ60807.1"/>
    </source>
</evidence>
<gene>
    <name evidence="1" type="ORF">B0H03_1246</name>
</gene>
<dbReference type="Pfam" id="PF12686">
    <property type="entry name" value="DUF3800"/>
    <property type="match status" value="1"/>
</dbReference>
<protein>
    <submittedName>
        <fullName evidence="1">Uncharacterized protein DUF3800</fullName>
    </submittedName>
</protein>
<evidence type="ECO:0000313" key="2">
    <source>
        <dbReference type="Proteomes" id="UP000245674"/>
    </source>
</evidence>
<keyword evidence="2" id="KW-1185">Reference proteome</keyword>
<dbReference type="Proteomes" id="UP000245674">
    <property type="component" value="Unassembled WGS sequence"/>
</dbReference>
<organism evidence="1 2">
    <name type="scientific">Rathayibacter iranicus NCPPB 2253 = VKM Ac-1602</name>
    <dbReference type="NCBI Taxonomy" id="1328868"/>
    <lineage>
        <taxon>Bacteria</taxon>
        <taxon>Bacillati</taxon>
        <taxon>Actinomycetota</taxon>
        <taxon>Actinomycetes</taxon>
        <taxon>Micrococcales</taxon>
        <taxon>Microbacteriaceae</taxon>
        <taxon>Rathayibacter</taxon>
    </lineage>
</organism>